<accession>A0A090UVJ5</accession>
<feature type="transmembrane region" description="Helical" evidence="1">
    <location>
        <begin position="96"/>
        <end position="115"/>
    </location>
</feature>
<dbReference type="STRING" id="1115515.EV102420_02_01100"/>
<dbReference type="Proteomes" id="UP000029462">
    <property type="component" value="Unassembled WGS sequence"/>
</dbReference>
<feature type="transmembrane region" description="Helical" evidence="1">
    <location>
        <begin position="57"/>
        <end position="76"/>
    </location>
</feature>
<gene>
    <name evidence="2" type="ORF">EV102420_02_01100</name>
</gene>
<dbReference type="OrthoDB" id="6922075at2"/>
<evidence type="ECO:0000313" key="2">
    <source>
        <dbReference type="EMBL" id="GAL56506.1"/>
    </source>
</evidence>
<dbReference type="GeneID" id="88816817"/>
<name>A0A090UVJ5_PSEVU</name>
<keyword evidence="1" id="KW-1133">Transmembrane helix</keyword>
<dbReference type="RefSeq" id="WP_042387750.1">
    <property type="nucleotide sequence ID" value="NZ_BBMZ01000002.1"/>
</dbReference>
<reference evidence="2 3" key="1">
    <citation type="submission" date="2014-09" db="EMBL/GenBank/DDBJ databases">
        <title>Whole genome shotgun sequence of Escherichia vulneris NBRC 102420.</title>
        <authorList>
            <person name="Yoshida Y."/>
            <person name="Hosoyama A."/>
            <person name="Tsuchikane K."/>
            <person name="Ohji S."/>
            <person name="Ichikawa N."/>
            <person name="Kimura A."/>
            <person name="Yamazoe A."/>
            <person name="Ezaki T."/>
            <person name="Fujita N."/>
        </authorList>
    </citation>
    <scope>NUCLEOTIDE SEQUENCE [LARGE SCALE GENOMIC DNA]</scope>
    <source>
        <strain evidence="2 3">NBRC 102420</strain>
    </source>
</reference>
<organism evidence="2 3">
    <name type="scientific">Pseudescherichia vulneris NBRC 102420</name>
    <dbReference type="NCBI Taxonomy" id="1115515"/>
    <lineage>
        <taxon>Bacteria</taxon>
        <taxon>Pseudomonadati</taxon>
        <taxon>Pseudomonadota</taxon>
        <taxon>Gammaproteobacteria</taxon>
        <taxon>Enterobacterales</taxon>
        <taxon>Enterobacteriaceae</taxon>
        <taxon>Pseudescherichia</taxon>
    </lineage>
</organism>
<proteinExistence type="predicted"/>
<dbReference type="EMBL" id="BBMZ01000002">
    <property type="protein sequence ID" value="GAL56506.1"/>
    <property type="molecule type" value="Genomic_DNA"/>
</dbReference>
<feature type="transmembrane region" description="Helical" evidence="1">
    <location>
        <begin position="6"/>
        <end position="24"/>
    </location>
</feature>
<protein>
    <submittedName>
        <fullName evidence="2">Uncharacterized protein</fullName>
    </submittedName>
</protein>
<evidence type="ECO:0000256" key="1">
    <source>
        <dbReference type="SAM" id="Phobius"/>
    </source>
</evidence>
<keyword evidence="1" id="KW-0812">Transmembrane</keyword>
<dbReference type="eggNOG" id="ENOG5031KXN">
    <property type="taxonomic scope" value="Bacteria"/>
</dbReference>
<sequence length="152" mass="16843">MTTREKVFYFWGVMDAIGIAWYIMGPISSLENMWASAAGNLAVVILFFASAGPLAGLFYLAYIITPFTFFISAWLFFKRSGAAIKFALVQEVLRFLTFRCSIALFPLLAGKVGIAGGWMNISLLILSEALKIGSLIYVAKKHPIKRDESESK</sequence>
<comment type="caution">
    <text evidence="2">The sequence shown here is derived from an EMBL/GenBank/DDBJ whole genome shotgun (WGS) entry which is preliminary data.</text>
</comment>
<keyword evidence="3" id="KW-1185">Reference proteome</keyword>
<evidence type="ECO:0000313" key="3">
    <source>
        <dbReference type="Proteomes" id="UP000029462"/>
    </source>
</evidence>
<dbReference type="AlphaFoldDB" id="A0A090UVJ5"/>
<keyword evidence="1" id="KW-0472">Membrane</keyword>